<accession>A0A0S4LJT0</accession>
<reference evidence="2" key="1">
    <citation type="submission" date="2015-10" db="EMBL/GenBank/DDBJ databases">
        <authorList>
            <person name="Luecker S."/>
            <person name="Luecker S."/>
        </authorList>
    </citation>
    <scope>NUCLEOTIDE SEQUENCE [LARGE SCALE GENOMIC DNA]</scope>
</reference>
<organism evidence="1 2">
    <name type="scientific">Candidatus Nitrospira nitrificans</name>
    <dbReference type="NCBI Taxonomy" id="1742973"/>
    <lineage>
        <taxon>Bacteria</taxon>
        <taxon>Pseudomonadati</taxon>
        <taxon>Nitrospirota</taxon>
        <taxon>Nitrospiria</taxon>
        <taxon>Nitrospirales</taxon>
        <taxon>Nitrospiraceae</taxon>
        <taxon>Nitrospira</taxon>
    </lineage>
</organism>
<gene>
    <name evidence="1" type="ORF">COMA2_40054</name>
</gene>
<sequence length="32" mass="3708">MEISINQTFPSTPITRVHNLVSLRSLYSENEM</sequence>
<proteinExistence type="predicted"/>
<keyword evidence="2" id="KW-1185">Reference proteome</keyword>
<protein>
    <submittedName>
        <fullName evidence="1">Uncharacterized protein</fullName>
    </submittedName>
</protein>
<dbReference type="AlphaFoldDB" id="A0A0S4LJT0"/>
<evidence type="ECO:0000313" key="2">
    <source>
        <dbReference type="Proteomes" id="UP000198736"/>
    </source>
</evidence>
<name>A0A0S4LJT0_9BACT</name>
<evidence type="ECO:0000313" key="1">
    <source>
        <dbReference type="EMBL" id="CUS37843.1"/>
    </source>
</evidence>
<dbReference type="EMBL" id="CZPZ01000031">
    <property type="protein sequence ID" value="CUS37843.1"/>
    <property type="molecule type" value="Genomic_DNA"/>
</dbReference>
<dbReference type="Proteomes" id="UP000198736">
    <property type="component" value="Unassembled WGS sequence"/>
</dbReference>